<comment type="caution">
    <text evidence="1">The sequence shown here is derived from an EMBL/GenBank/DDBJ whole genome shotgun (WGS) entry which is preliminary data.</text>
</comment>
<reference evidence="1" key="1">
    <citation type="submission" date="2021-06" db="EMBL/GenBank/DDBJ databases">
        <authorList>
            <person name="Kallberg Y."/>
            <person name="Tangrot J."/>
            <person name="Rosling A."/>
        </authorList>
    </citation>
    <scope>NUCLEOTIDE SEQUENCE</scope>
    <source>
        <strain evidence="1">28 12/20/2015</strain>
    </source>
</reference>
<evidence type="ECO:0000313" key="2">
    <source>
        <dbReference type="Proteomes" id="UP000789366"/>
    </source>
</evidence>
<protein>
    <submittedName>
        <fullName evidence="1">17851_t:CDS:1</fullName>
    </submittedName>
</protein>
<organism evidence="1 2">
    <name type="scientific">Cetraspora pellucida</name>
    <dbReference type="NCBI Taxonomy" id="1433469"/>
    <lineage>
        <taxon>Eukaryota</taxon>
        <taxon>Fungi</taxon>
        <taxon>Fungi incertae sedis</taxon>
        <taxon>Mucoromycota</taxon>
        <taxon>Glomeromycotina</taxon>
        <taxon>Glomeromycetes</taxon>
        <taxon>Diversisporales</taxon>
        <taxon>Gigasporaceae</taxon>
        <taxon>Cetraspora</taxon>
    </lineage>
</organism>
<name>A0ACA9P6W8_9GLOM</name>
<gene>
    <name evidence="1" type="ORF">SPELUC_LOCUS10957</name>
</gene>
<dbReference type="EMBL" id="CAJVPW010021805">
    <property type="protein sequence ID" value="CAG8694904.1"/>
    <property type="molecule type" value="Genomic_DNA"/>
</dbReference>
<proteinExistence type="predicted"/>
<feature type="non-terminal residue" evidence="1">
    <location>
        <position position="199"/>
    </location>
</feature>
<evidence type="ECO:0000313" key="1">
    <source>
        <dbReference type="EMBL" id="CAG8694904.1"/>
    </source>
</evidence>
<keyword evidence="2" id="KW-1185">Reference proteome</keyword>
<sequence length="199" mass="24184">MSKNNFVIGDSEREVVSVLILKSEFYDDIIEAYKEWLLNEESNDNEYYKRLYQLFDDRKNEDHEDDEKKLSLIDNIVKLIKERELKRRSIAEECIKNINFLRQTFEFYPIELGDQSIKVGPSEQEVVFENKDGIYDDIITEYESWFFLEQIKTKEYYYSRLFELIEEKENEDNYSKLCRVNDFKTIVNERELKRLDIAK</sequence>
<dbReference type="Proteomes" id="UP000789366">
    <property type="component" value="Unassembled WGS sequence"/>
</dbReference>
<accession>A0ACA9P6W8</accession>